<evidence type="ECO:0000313" key="4">
    <source>
        <dbReference type="Proteomes" id="UP001165079"/>
    </source>
</evidence>
<protein>
    <recommendedName>
        <fullName evidence="2">Activator of Hsp90 ATPase homologue 1/2-like C-terminal domain-containing protein</fullName>
    </recommendedName>
</protein>
<dbReference type="Pfam" id="PF08327">
    <property type="entry name" value="AHSA1"/>
    <property type="match status" value="1"/>
</dbReference>
<comment type="caution">
    <text evidence="3">The sequence shown here is derived from an EMBL/GenBank/DDBJ whole genome shotgun (WGS) entry which is preliminary data.</text>
</comment>
<dbReference type="RefSeq" id="WP_285663986.1">
    <property type="nucleotide sequence ID" value="NZ_BSTX01000002.1"/>
</dbReference>
<dbReference type="Proteomes" id="UP001165079">
    <property type="component" value="Unassembled WGS sequence"/>
</dbReference>
<comment type="similarity">
    <text evidence="1">Belongs to the AHA1 family.</text>
</comment>
<accession>A0A9W6SN12</accession>
<sequence>MNETFTITGGRGVLTASWPMDRPPEQVWRSLVDADRLAEWFPARAEIDGDVIVFRFPDDPGEPAEGKVTERVEGSVLAYGWGGDLLRWEVSPEGVLSLRHTFDDVPGAASFAAGWTACAAALRGSLHGLAPVENTAWAADHERFAAMFALGEGVAEDDGDGWKVRVERQLPASVEATWAHLGEPSFTDVGEPVPPGFLAPGLLAGPVTGVEAPFHLGYRWRDASGAERGDVRWELAQGTGGARLLLTQTGTGEGAERARLAWRDVVARLAAGLLLSHTS</sequence>
<dbReference type="SUPFAM" id="SSF55961">
    <property type="entry name" value="Bet v1-like"/>
    <property type="match status" value="2"/>
</dbReference>
<evidence type="ECO:0000313" key="3">
    <source>
        <dbReference type="EMBL" id="GLZ78849.1"/>
    </source>
</evidence>
<name>A0A9W6SN12_9ACTN</name>
<proteinExistence type="inferred from homology"/>
<feature type="domain" description="Activator of Hsp90 ATPase homologue 1/2-like C-terminal" evidence="2">
    <location>
        <begin position="22"/>
        <end position="108"/>
    </location>
</feature>
<dbReference type="Gene3D" id="3.30.530.20">
    <property type="match status" value="2"/>
</dbReference>
<dbReference type="InterPro" id="IPR013538">
    <property type="entry name" value="ASHA1/2-like_C"/>
</dbReference>
<evidence type="ECO:0000256" key="1">
    <source>
        <dbReference type="ARBA" id="ARBA00006817"/>
    </source>
</evidence>
<evidence type="ECO:0000259" key="2">
    <source>
        <dbReference type="Pfam" id="PF08327"/>
    </source>
</evidence>
<gene>
    <name evidence="3" type="ORF">Afil01_36560</name>
</gene>
<dbReference type="AlphaFoldDB" id="A0A9W6SN12"/>
<keyword evidence="4" id="KW-1185">Reference proteome</keyword>
<reference evidence="3" key="1">
    <citation type="submission" date="2023-03" db="EMBL/GenBank/DDBJ databases">
        <title>Actinorhabdospora filicis NBRC 111898.</title>
        <authorList>
            <person name="Ichikawa N."/>
            <person name="Sato H."/>
            <person name="Tonouchi N."/>
        </authorList>
    </citation>
    <scope>NUCLEOTIDE SEQUENCE</scope>
    <source>
        <strain evidence="3">NBRC 111898</strain>
    </source>
</reference>
<dbReference type="InterPro" id="IPR023393">
    <property type="entry name" value="START-like_dom_sf"/>
</dbReference>
<dbReference type="EMBL" id="BSTX01000002">
    <property type="protein sequence ID" value="GLZ78849.1"/>
    <property type="molecule type" value="Genomic_DNA"/>
</dbReference>
<organism evidence="3 4">
    <name type="scientific">Actinorhabdospora filicis</name>
    <dbReference type="NCBI Taxonomy" id="1785913"/>
    <lineage>
        <taxon>Bacteria</taxon>
        <taxon>Bacillati</taxon>
        <taxon>Actinomycetota</taxon>
        <taxon>Actinomycetes</taxon>
        <taxon>Micromonosporales</taxon>
        <taxon>Micromonosporaceae</taxon>
        <taxon>Actinorhabdospora</taxon>
    </lineage>
</organism>